<keyword evidence="4" id="KW-1185">Reference proteome</keyword>
<evidence type="ECO:0008006" key="5">
    <source>
        <dbReference type="Google" id="ProtNLM"/>
    </source>
</evidence>
<feature type="compositionally biased region" description="Pro residues" evidence="1">
    <location>
        <begin position="48"/>
        <end position="58"/>
    </location>
</feature>
<evidence type="ECO:0000256" key="2">
    <source>
        <dbReference type="SAM" id="SignalP"/>
    </source>
</evidence>
<gene>
    <name evidence="3" type="ORF">GCM10009831_21710</name>
</gene>
<keyword evidence="2" id="KW-0732">Signal</keyword>
<feature type="compositionally biased region" description="Low complexity" evidence="1">
    <location>
        <begin position="38"/>
        <end position="47"/>
    </location>
</feature>
<feature type="signal peptide" evidence="2">
    <location>
        <begin position="1"/>
        <end position="27"/>
    </location>
</feature>
<dbReference type="EMBL" id="BAAAQG010000010">
    <property type="protein sequence ID" value="GAA1711710.1"/>
    <property type="molecule type" value="Genomic_DNA"/>
</dbReference>
<accession>A0ABP4UWZ6</accession>
<reference evidence="4" key="1">
    <citation type="journal article" date="2019" name="Int. J. Syst. Evol. Microbiol.">
        <title>The Global Catalogue of Microorganisms (GCM) 10K type strain sequencing project: providing services to taxonomists for standard genome sequencing and annotation.</title>
        <authorList>
            <consortium name="The Broad Institute Genomics Platform"/>
            <consortium name="The Broad Institute Genome Sequencing Center for Infectious Disease"/>
            <person name="Wu L."/>
            <person name="Ma J."/>
        </authorList>
    </citation>
    <scope>NUCLEOTIDE SEQUENCE [LARGE SCALE GENOMIC DNA]</scope>
    <source>
        <strain evidence="4">JCM 16002</strain>
    </source>
</reference>
<evidence type="ECO:0000313" key="4">
    <source>
        <dbReference type="Proteomes" id="UP001500383"/>
    </source>
</evidence>
<dbReference type="Proteomes" id="UP001500383">
    <property type="component" value="Unassembled WGS sequence"/>
</dbReference>
<feature type="chain" id="PRO_5046729198" description="DUF2599 domain-containing protein" evidence="2">
    <location>
        <begin position="28"/>
        <end position="164"/>
    </location>
</feature>
<protein>
    <recommendedName>
        <fullName evidence="5">DUF2599 domain-containing protein</fullName>
    </recommendedName>
</protein>
<dbReference type="RefSeq" id="WP_259848158.1">
    <property type="nucleotide sequence ID" value="NZ_BAAAQG010000010.1"/>
</dbReference>
<sequence length="164" mass="16957">MPHDPARPLLAAAALLAIAAATGCSDAGTGPDAGPSVDRTTSSSSRDLPPPATPPTPGTPTSALPLIASATWADSDFGVTLMVAPTPAGREASGVQDADAAWREVLALAPDGDTPGMREQFDCHWTWARILEPDKPTWNLEPWRPVVADEQMLAEGCNPGGPEV</sequence>
<feature type="region of interest" description="Disordered" evidence="1">
    <location>
        <begin position="26"/>
        <end position="64"/>
    </location>
</feature>
<dbReference type="PROSITE" id="PS51257">
    <property type="entry name" value="PROKAR_LIPOPROTEIN"/>
    <property type="match status" value="1"/>
</dbReference>
<evidence type="ECO:0000313" key="3">
    <source>
        <dbReference type="EMBL" id="GAA1711710.1"/>
    </source>
</evidence>
<dbReference type="Pfam" id="PF10783">
    <property type="entry name" value="DUF2599"/>
    <property type="match status" value="1"/>
</dbReference>
<comment type="caution">
    <text evidence="3">The sequence shown here is derived from an EMBL/GenBank/DDBJ whole genome shotgun (WGS) entry which is preliminary data.</text>
</comment>
<name>A0ABP4UWZ6_9ACTN</name>
<proteinExistence type="predicted"/>
<dbReference type="InterPro" id="IPR019719">
    <property type="entry name" value="DUF2599"/>
</dbReference>
<organism evidence="3 4">
    <name type="scientific">Dietzia cercidiphylli</name>
    <dbReference type="NCBI Taxonomy" id="498199"/>
    <lineage>
        <taxon>Bacteria</taxon>
        <taxon>Bacillati</taxon>
        <taxon>Actinomycetota</taxon>
        <taxon>Actinomycetes</taxon>
        <taxon>Mycobacteriales</taxon>
        <taxon>Dietziaceae</taxon>
        <taxon>Dietzia</taxon>
    </lineage>
</organism>
<evidence type="ECO:0000256" key="1">
    <source>
        <dbReference type="SAM" id="MobiDB-lite"/>
    </source>
</evidence>